<keyword evidence="3" id="KW-1185">Reference proteome</keyword>
<protein>
    <submittedName>
        <fullName evidence="2">Uncharacterized protein</fullName>
    </submittedName>
</protein>
<dbReference type="EMBL" id="JAQOSQ010000003">
    <property type="protein sequence ID" value="MDJ1182534.1"/>
    <property type="molecule type" value="Genomic_DNA"/>
</dbReference>
<dbReference type="Proteomes" id="UP001232992">
    <property type="component" value="Unassembled WGS sequence"/>
</dbReference>
<name>A0ABT7BTM0_9CYAN</name>
<evidence type="ECO:0000313" key="3">
    <source>
        <dbReference type="Proteomes" id="UP001232992"/>
    </source>
</evidence>
<evidence type="ECO:0000256" key="1">
    <source>
        <dbReference type="SAM" id="MobiDB-lite"/>
    </source>
</evidence>
<sequence length="373" mass="43450">MTSTHWDALVYARTYEVDFRTIVIPKGFTIIIPKDFESSHLEWAMAHIYGTMRYPEQLREGDPIWSLFKNKSYCVVGVTCMARDLVDKKQQEYTRDSFNRPLYVFAGYVARSPGDPQEILNLGRDLDAFREPYEYVIQRWNEKQINEPIRSQYHNLEFKQQQDFECQIILDNLNNNKDKIRLFPDSEESKQYLWQTAACSLESTSVCLGLQRDRDIIYSPFLNVTKPGFWEPYNDINRPQPEPKQTDQKVSRSDHSSLIDKGFSMIGKSLSRGISMIDKGFSMIDKDTSQSANHYDDELANEENQNLESTSFMMGIKINSEQRKLQNNVEQLSSSDAWSAFNSDSQKQWQPNDNTDSQIDNDDIPDDRTEVNQ</sequence>
<evidence type="ECO:0000313" key="2">
    <source>
        <dbReference type="EMBL" id="MDJ1182534.1"/>
    </source>
</evidence>
<reference evidence="2 3" key="1">
    <citation type="submission" date="2023-01" db="EMBL/GenBank/DDBJ databases">
        <title>Novel diversity within Roseofilum (Cyanobacteria; Desertifilaceae) from marine benthic mats with descriptions of four novel species.</title>
        <authorList>
            <person name="Wang Y."/>
            <person name="Berthold D.E."/>
            <person name="Hu J."/>
            <person name="Lefler F.W."/>
            <person name="Laughinghouse H.D. IV."/>
        </authorList>
    </citation>
    <scope>NUCLEOTIDE SEQUENCE [LARGE SCALE GENOMIC DNA]</scope>
    <source>
        <strain evidence="2 3">BLCC-M143</strain>
    </source>
</reference>
<accession>A0ABT7BTM0</accession>
<dbReference type="RefSeq" id="WP_283757186.1">
    <property type="nucleotide sequence ID" value="NZ_JAQOSQ010000003.1"/>
</dbReference>
<organism evidence="2 3">
    <name type="scientific">Roseofilum casamattae BLCC-M143</name>
    <dbReference type="NCBI Taxonomy" id="3022442"/>
    <lineage>
        <taxon>Bacteria</taxon>
        <taxon>Bacillati</taxon>
        <taxon>Cyanobacteriota</taxon>
        <taxon>Cyanophyceae</taxon>
        <taxon>Desertifilales</taxon>
        <taxon>Desertifilaceae</taxon>
        <taxon>Roseofilum</taxon>
        <taxon>Roseofilum casamattae</taxon>
    </lineage>
</organism>
<gene>
    <name evidence="2" type="ORF">PMH09_04935</name>
</gene>
<feature type="compositionally biased region" description="Polar residues" evidence="1">
    <location>
        <begin position="327"/>
        <end position="355"/>
    </location>
</feature>
<feature type="compositionally biased region" description="Basic and acidic residues" evidence="1">
    <location>
        <begin position="244"/>
        <end position="255"/>
    </location>
</feature>
<proteinExistence type="predicted"/>
<comment type="caution">
    <text evidence="2">The sequence shown here is derived from an EMBL/GenBank/DDBJ whole genome shotgun (WGS) entry which is preliminary data.</text>
</comment>
<feature type="region of interest" description="Disordered" evidence="1">
    <location>
        <begin position="232"/>
        <end position="255"/>
    </location>
</feature>
<feature type="region of interest" description="Disordered" evidence="1">
    <location>
        <begin position="327"/>
        <end position="373"/>
    </location>
</feature>